<dbReference type="EMBL" id="KZ308723">
    <property type="protein sequence ID" value="KAG8233509.1"/>
    <property type="molecule type" value="Genomic_DNA"/>
</dbReference>
<evidence type="ECO:0000313" key="1">
    <source>
        <dbReference type="EMBL" id="KAG8233509.1"/>
    </source>
</evidence>
<comment type="caution">
    <text evidence="1">The sequence shown here is derived from an EMBL/GenBank/DDBJ whole genome shotgun (WGS) entry which is preliminary data.</text>
</comment>
<sequence length="104" mass="11524">MKTLICTPVSLVGPIKQAQNTAVPHNLDWPFIRPAVTLHSPASGDSYTSLMYTFKISKQSISEIVLEVCEAIITILKQNILTGEKLRIICQRLMISGKRLLSIS</sequence>
<accession>A0A8K0P7D0</accession>
<gene>
    <name evidence="1" type="ORF">J437_LFUL011670</name>
</gene>
<name>A0A8K0P7D0_LADFU</name>
<keyword evidence="2" id="KW-1185">Reference proteome</keyword>
<dbReference type="Proteomes" id="UP000792457">
    <property type="component" value="Unassembled WGS sequence"/>
</dbReference>
<organism evidence="1 2">
    <name type="scientific">Ladona fulva</name>
    <name type="common">Scarce chaser dragonfly</name>
    <name type="synonym">Libellula fulva</name>
    <dbReference type="NCBI Taxonomy" id="123851"/>
    <lineage>
        <taxon>Eukaryota</taxon>
        <taxon>Metazoa</taxon>
        <taxon>Ecdysozoa</taxon>
        <taxon>Arthropoda</taxon>
        <taxon>Hexapoda</taxon>
        <taxon>Insecta</taxon>
        <taxon>Pterygota</taxon>
        <taxon>Palaeoptera</taxon>
        <taxon>Odonata</taxon>
        <taxon>Epiprocta</taxon>
        <taxon>Anisoptera</taxon>
        <taxon>Libelluloidea</taxon>
        <taxon>Libellulidae</taxon>
        <taxon>Ladona</taxon>
    </lineage>
</organism>
<evidence type="ECO:0000313" key="2">
    <source>
        <dbReference type="Proteomes" id="UP000792457"/>
    </source>
</evidence>
<protein>
    <submittedName>
        <fullName evidence="1">Uncharacterized protein</fullName>
    </submittedName>
</protein>
<reference evidence="1" key="2">
    <citation type="submission" date="2017-10" db="EMBL/GenBank/DDBJ databases">
        <title>Ladona fulva Genome sequencing and assembly.</title>
        <authorList>
            <person name="Murali S."/>
            <person name="Richards S."/>
            <person name="Bandaranaike D."/>
            <person name="Bellair M."/>
            <person name="Blankenburg K."/>
            <person name="Chao H."/>
            <person name="Dinh H."/>
            <person name="Doddapaneni H."/>
            <person name="Dugan-Rocha S."/>
            <person name="Elkadiri S."/>
            <person name="Gnanaolivu R."/>
            <person name="Hernandez B."/>
            <person name="Skinner E."/>
            <person name="Javaid M."/>
            <person name="Lee S."/>
            <person name="Li M."/>
            <person name="Ming W."/>
            <person name="Munidasa M."/>
            <person name="Muniz J."/>
            <person name="Nguyen L."/>
            <person name="Hughes D."/>
            <person name="Osuji N."/>
            <person name="Pu L.-L."/>
            <person name="Puazo M."/>
            <person name="Qu C."/>
            <person name="Quiroz J."/>
            <person name="Raj R."/>
            <person name="Weissenberger G."/>
            <person name="Xin Y."/>
            <person name="Zou X."/>
            <person name="Han Y."/>
            <person name="Worley K."/>
            <person name="Muzny D."/>
            <person name="Gibbs R."/>
        </authorList>
    </citation>
    <scope>NUCLEOTIDE SEQUENCE</scope>
    <source>
        <strain evidence="1">Sampled in the wild</strain>
    </source>
</reference>
<dbReference type="AlphaFoldDB" id="A0A8K0P7D0"/>
<reference evidence="1" key="1">
    <citation type="submission" date="2013-04" db="EMBL/GenBank/DDBJ databases">
        <authorList>
            <person name="Qu J."/>
            <person name="Murali S.C."/>
            <person name="Bandaranaike D."/>
            <person name="Bellair M."/>
            <person name="Blankenburg K."/>
            <person name="Chao H."/>
            <person name="Dinh H."/>
            <person name="Doddapaneni H."/>
            <person name="Downs B."/>
            <person name="Dugan-Rocha S."/>
            <person name="Elkadiri S."/>
            <person name="Gnanaolivu R.D."/>
            <person name="Hernandez B."/>
            <person name="Javaid M."/>
            <person name="Jayaseelan J.C."/>
            <person name="Lee S."/>
            <person name="Li M."/>
            <person name="Ming W."/>
            <person name="Munidasa M."/>
            <person name="Muniz J."/>
            <person name="Nguyen L."/>
            <person name="Ongeri F."/>
            <person name="Osuji N."/>
            <person name="Pu L.-L."/>
            <person name="Puazo M."/>
            <person name="Qu C."/>
            <person name="Quiroz J."/>
            <person name="Raj R."/>
            <person name="Weissenberger G."/>
            <person name="Xin Y."/>
            <person name="Zou X."/>
            <person name="Han Y."/>
            <person name="Richards S."/>
            <person name="Worley K."/>
            <person name="Muzny D."/>
            <person name="Gibbs R."/>
        </authorList>
    </citation>
    <scope>NUCLEOTIDE SEQUENCE</scope>
    <source>
        <strain evidence="1">Sampled in the wild</strain>
    </source>
</reference>
<proteinExistence type="predicted"/>
<dbReference type="OrthoDB" id="6618525at2759"/>